<keyword evidence="3" id="KW-0804">Transcription</keyword>
<dbReference type="GO" id="GO:0003700">
    <property type="term" value="F:DNA-binding transcription factor activity"/>
    <property type="evidence" value="ECO:0007669"/>
    <property type="project" value="InterPro"/>
</dbReference>
<reference evidence="5 6" key="1">
    <citation type="journal article" date="2015" name="Genome Announc.">
        <title>Expanding the biotechnology potential of lactobacilli through comparative genomics of 213 strains and associated genera.</title>
        <authorList>
            <person name="Sun Z."/>
            <person name="Harris H.M."/>
            <person name="McCann A."/>
            <person name="Guo C."/>
            <person name="Argimon S."/>
            <person name="Zhang W."/>
            <person name="Yang X."/>
            <person name="Jeffery I.B."/>
            <person name="Cooney J.C."/>
            <person name="Kagawa T.F."/>
            <person name="Liu W."/>
            <person name="Song Y."/>
            <person name="Salvetti E."/>
            <person name="Wrobel A."/>
            <person name="Rasinkangas P."/>
            <person name="Parkhill J."/>
            <person name="Rea M.C."/>
            <person name="O'Sullivan O."/>
            <person name="Ritari J."/>
            <person name="Douillard F.P."/>
            <person name="Paul Ross R."/>
            <person name="Yang R."/>
            <person name="Briner A.E."/>
            <person name="Felis G.E."/>
            <person name="de Vos W.M."/>
            <person name="Barrangou R."/>
            <person name="Klaenhammer T.R."/>
            <person name="Caufield P.W."/>
            <person name="Cui Y."/>
            <person name="Zhang H."/>
            <person name="O'Toole P.W."/>
        </authorList>
    </citation>
    <scope>NUCLEOTIDE SEQUENCE [LARGE SCALE GENOMIC DNA]</scope>
    <source>
        <strain evidence="5 6">DSM 24301</strain>
    </source>
</reference>
<dbReference type="Gene3D" id="1.10.10.10">
    <property type="entry name" value="Winged helix-like DNA-binding domain superfamily/Winged helix DNA-binding domain"/>
    <property type="match status" value="1"/>
</dbReference>
<protein>
    <recommendedName>
        <fullName evidence="4">HTH marR-type domain-containing protein</fullName>
    </recommendedName>
</protein>
<dbReference type="STRING" id="1293598.IV56_GL001550"/>
<organism evidence="5 6">
    <name type="scientific">Lacticaseibacillus saniviri JCM 17471 = DSM 24301</name>
    <dbReference type="NCBI Taxonomy" id="1293598"/>
    <lineage>
        <taxon>Bacteria</taxon>
        <taxon>Bacillati</taxon>
        <taxon>Bacillota</taxon>
        <taxon>Bacilli</taxon>
        <taxon>Lactobacillales</taxon>
        <taxon>Lactobacillaceae</taxon>
        <taxon>Lacticaseibacillus</taxon>
    </lineage>
</organism>
<dbReference type="InterPro" id="IPR036388">
    <property type="entry name" value="WH-like_DNA-bd_sf"/>
</dbReference>
<keyword evidence="6" id="KW-1185">Reference proteome</keyword>
<sequence length="162" mass="17908">MATADEFDQLVATFLKINNELTQIQKKPIAITDTVRISTSALHLIDTISRFPASTITDLAQKMGVTKGNISQQLTKLKALNLISISQASNNKKNKLISLTDSGKTVDQAHQSLHTALYQTIKTDLTHFSDDQIHIMLDVLEKIATSINTYQQQLSKGAQQDD</sequence>
<evidence type="ECO:0000259" key="4">
    <source>
        <dbReference type="PROSITE" id="PS50995"/>
    </source>
</evidence>
<dbReference type="PANTHER" id="PTHR35790">
    <property type="entry name" value="HTH-TYPE TRANSCRIPTIONAL REGULATOR PCHR"/>
    <property type="match status" value="1"/>
</dbReference>
<dbReference type="SMART" id="SM00347">
    <property type="entry name" value="HTH_MARR"/>
    <property type="match status" value="1"/>
</dbReference>
<dbReference type="Proteomes" id="UP000050969">
    <property type="component" value="Unassembled WGS sequence"/>
</dbReference>
<evidence type="ECO:0000256" key="2">
    <source>
        <dbReference type="ARBA" id="ARBA00023125"/>
    </source>
</evidence>
<dbReference type="Pfam" id="PF01047">
    <property type="entry name" value="MarR"/>
    <property type="match status" value="1"/>
</dbReference>
<comment type="caution">
    <text evidence="5">The sequence shown here is derived from an EMBL/GenBank/DDBJ whole genome shotgun (WGS) entry which is preliminary data.</text>
</comment>
<keyword evidence="2" id="KW-0238">DNA-binding</keyword>
<dbReference type="PROSITE" id="PS50995">
    <property type="entry name" value="HTH_MARR_2"/>
    <property type="match status" value="1"/>
</dbReference>
<dbReference type="PATRIC" id="fig|1293598.4.peg.1615"/>
<dbReference type="EMBL" id="JQCE01000005">
    <property type="protein sequence ID" value="KRO18416.1"/>
    <property type="molecule type" value="Genomic_DNA"/>
</dbReference>
<gene>
    <name evidence="5" type="ORF">IV56_GL001550</name>
</gene>
<accession>A0A0R2N206</accession>
<evidence type="ECO:0000313" key="6">
    <source>
        <dbReference type="Proteomes" id="UP000050969"/>
    </source>
</evidence>
<evidence type="ECO:0000256" key="3">
    <source>
        <dbReference type="ARBA" id="ARBA00023163"/>
    </source>
</evidence>
<dbReference type="GO" id="GO:0003677">
    <property type="term" value="F:DNA binding"/>
    <property type="evidence" value="ECO:0007669"/>
    <property type="project" value="UniProtKB-KW"/>
</dbReference>
<dbReference type="SUPFAM" id="SSF46785">
    <property type="entry name" value="Winged helix' DNA-binding domain"/>
    <property type="match status" value="1"/>
</dbReference>
<dbReference type="RefSeq" id="WP_054776530.1">
    <property type="nucleotide sequence ID" value="NZ_BBBX01000001.1"/>
</dbReference>
<dbReference type="PANTHER" id="PTHR35790:SF4">
    <property type="entry name" value="HTH-TYPE TRANSCRIPTIONAL REGULATOR PCHR"/>
    <property type="match status" value="1"/>
</dbReference>
<dbReference type="InterPro" id="IPR000835">
    <property type="entry name" value="HTH_MarR-typ"/>
</dbReference>
<evidence type="ECO:0000256" key="1">
    <source>
        <dbReference type="ARBA" id="ARBA00023015"/>
    </source>
</evidence>
<proteinExistence type="predicted"/>
<feature type="domain" description="HTH marR-type" evidence="4">
    <location>
        <begin position="7"/>
        <end position="145"/>
    </location>
</feature>
<dbReference type="AlphaFoldDB" id="A0A0R2N206"/>
<dbReference type="InterPro" id="IPR052067">
    <property type="entry name" value="Metal_resp_HTH_trans_reg"/>
</dbReference>
<evidence type="ECO:0000313" key="5">
    <source>
        <dbReference type="EMBL" id="KRO18416.1"/>
    </source>
</evidence>
<name>A0A0R2N206_9LACO</name>
<keyword evidence="1" id="KW-0805">Transcription regulation</keyword>
<dbReference type="InterPro" id="IPR036390">
    <property type="entry name" value="WH_DNA-bd_sf"/>
</dbReference>